<organism evidence="8 9">
    <name type="scientific">Bicyclus anynana</name>
    <name type="common">Squinting bush brown butterfly</name>
    <dbReference type="NCBI Taxonomy" id="110368"/>
    <lineage>
        <taxon>Eukaryota</taxon>
        <taxon>Metazoa</taxon>
        <taxon>Ecdysozoa</taxon>
        <taxon>Arthropoda</taxon>
        <taxon>Hexapoda</taxon>
        <taxon>Insecta</taxon>
        <taxon>Pterygota</taxon>
        <taxon>Neoptera</taxon>
        <taxon>Endopterygota</taxon>
        <taxon>Lepidoptera</taxon>
        <taxon>Glossata</taxon>
        <taxon>Ditrysia</taxon>
        <taxon>Papilionoidea</taxon>
        <taxon>Nymphalidae</taxon>
        <taxon>Satyrinae</taxon>
        <taxon>Satyrini</taxon>
        <taxon>Mycalesina</taxon>
        <taxon>Bicyclus</taxon>
    </lineage>
</organism>
<dbReference type="KEGG" id="bany:112057364"/>
<dbReference type="Pfam" id="PF21924">
    <property type="entry name" value="XRCC4_CC"/>
    <property type="match status" value="1"/>
</dbReference>
<dbReference type="Pfam" id="PF06632">
    <property type="entry name" value="XRCC4"/>
    <property type="match status" value="1"/>
</dbReference>
<dbReference type="InterPro" id="IPR010585">
    <property type="entry name" value="DNA_repair_prot_XRCC4"/>
</dbReference>
<dbReference type="PANTHER" id="PTHR28559:SF1">
    <property type="entry name" value="DNA REPAIR PROTEIN XRCC4"/>
    <property type="match status" value="1"/>
</dbReference>
<protein>
    <submittedName>
        <fullName evidence="9">Uncharacterized protein LOC112057364</fullName>
    </submittedName>
</protein>
<gene>
    <name evidence="9" type="primary">LOC112057364</name>
</gene>
<sequence>MDYNFVSKFTIKSNEQEEKLIYVKILWQNNKDHLFHIQVFSEEQSWSGDFSYVMCKNFREILDETEEQYINSVKDALRMNNKTYAYDFTHEGDSNHKKFYWKKKYEGSTGTMVHGFVSVKEDEVAGTKNDLIDFLITENKTHCNEIDKYQNKTENLNNELEKWKNELEKFVDMKNSLESSLYGKFVQLLNSKKRRIQELDEHLNNL</sequence>
<dbReference type="GO" id="GO:0006310">
    <property type="term" value="P:DNA recombination"/>
    <property type="evidence" value="ECO:0007669"/>
    <property type="project" value="InterPro"/>
</dbReference>
<dbReference type="GO" id="GO:0003677">
    <property type="term" value="F:DNA binding"/>
    <property type="evidence" value="ECO:0007669"/>
    <property type="project" value="InterPro"/>
</dbReference>
<dbReference type="InterPro" id="IPR053962">
    <property type="entry name" value="XRCC4_CC"/>
</dbReference>
<dbReference type="SUPFAM" id="SSF58022">
    <property type="entry name" value="XRCC4, C-terminal oligomerization domain"/>
    <property type="match status" value="1"/>
</dbReference>
<dbReference type="GO" id="GO:0005958">
    <property type="term" value="C:DNA-dependent protein kinase-DNA ligase 4 complex"/>
    <property type="evidence" value="ECO:0007669"/>
    <property type="project" value="TreeGrafter"/>
</dbReference>
<dbReference type="RefSeq" id="XP_023953623.1">
    <property type="nucleotide sequence ID" value="XM_024097855.2"/>
</dbReference>
<dbReference type="Gene3D" id="2.170.210.10">
    <property type="entry name" value="DNA double-strand break repair and VJ recombination XRCC4, N-terminal"/>
    <property type="match status" value="1"/>
</dbReference>
<proteinExistence type="predicted"/>
<evidence type="ECO:0000256" key="2">
    <source>
        <dbReference type="ARBA" id="ARBA00022763"/>
    </source>
</evidence>
<feature type="coiled-coil region" evidence="5">
    <location>
        <begin position="139"/>
        <end position="180"/>
    </location>
</feature>
<evidence type="ECO:0000313" key="9">
    <source>
        <dbReference type="RefSeq" id="XP_023953623.1"/>
    </source>
</evidence>
<dbReference type="GO" id="GO:0010165">
    <property type="term" value="P:response to X-ray"/>
    <property type="evidence" value="ECO:0007669"/>
    <property type="project" value="TreeGrafter"/>
</dbReference>
<dbReference type="Gene3D" id="1.20.5.370">
    <property type="match status" value="1"/>
</dbReference>
<dbReference type="PANTHER" id="PTHR28559">
    <property type="entry name" value="DNA REPAIR PROTEIN XRCC4"/>
    <property type="match status" value="1"/>
</dbReference>
<dbReference type="InterPro" id="IPR014751">
    <property type="entry name" value="XRCC4-like_C"/>
</dbReference>
<evidence type="ECO:0000256" key="3">
    <source>
        <dbReference type="ARBA" id="ARBA00023204"/>
    </source>
</evidence>
<feature type="domain" description="XRCC4 N-terminal" evidence="6">
    <location>
        <begin position="21"/>
        <end position="116"/>
    </location>
</feature>
<dbReference type="GO" id="GO:0032807">
    <property type="term" value="C:DNA ligase IV complex"/>
    <property type="evidence" value="ECO:0007669"/>
    <property type="project" value="TreeGrafter"/>
</dbReference>
<dbReference type="Proteomes" id="UP001652582">
    <property type="component" value="Chromosome 21"/>
</dbReference>
<keyword evidence="5" id="KW-0175">Coiled coil</keyword>
<evidence type="ECO:0000256" key="1">
    <source>
        <dbReference type="ARBA" id="ARBA00004123"/>
    </source>
</evidence>
<reference evidence="9" key="1">
    <citation type="submission" date="2025-08" db="UniProtKB">
        <authorList>
            <consortium name="RefSeq"/>
        </authorList>
    </citation>
    <scope>IDENTIFICATION</scope>
</reference>
<keyword evidence="2" id="KW-0227">DNA damage</keyword>
<evidence type="ECO:0000256" key="5">
    <source>
        <dbReference type="SAM" id="Coils"/>
    </source>
</evidence>
<keyword evidence="8" id="KW-1185">Reference proteome</keyword>
<evidence type="ECO:0000259" key="7">
    <source>
        <dbReference type="Pfam" id="PF21924"/>
    </source>
</evidence>
<dbReference type="OrthoDB" id="8064436at2759"/>
<evidence type="ECO:0000259" key="6">
    <source>
        <dbReference type="Pfam" id="PF06632"/>
    </source>
</evidence>
<name>A0A6J1P783_BICAN</name>
<dbReference type="GeneID" id="112057364"/>
<accession>A0A6J1P783</accession>
<keyword evidence="3" id="KW-0234">DNA repair</keyword>
<keyword evidence="4" id="KW-0539">Nucleus</keyword>
<evidence type="ECO:0000313" key="8">
    <source>
        <dbReference type="Proteomes" id="UP001652582"/>
    </source>
</evidence>
<dbReference type="AlphaFoldDB" id="A0A6J1P783"/>
<dbReference type="InterPro" id="IPR038051">
    <property type="entry name" value="XRCC4-like_N_sf"/>
</dbReference>
<dbReference type="InterPro" id="IPR053961">
    <property type="entry name" value="XRCC4_N"/>
</dbReference>
<feature type="domain" description="XRCC4 coiled-coil" evidence="7">
    <location>
        <begin position="144"/>
        <end position="199"/>
    </location>
</feature>
<evidence type="ECO:0000256" key="4">
    <source>
        <dbReference type="ARBA" id="ARBA00023242"/>
    </source>
</evidence>
<dbReference type="GO" id="GO:0006303">
    <property type="term" value="P:double-strand break repair via nonhomologous end joining"/>
    <property type="evidence" value="ECO:0007669"/>
    <property type="project" value="TreeGrafter"/>
</dbReference>
<comment type="subcellular location">
    <subcellularLocation>
        <location evidence="1">Nucleus</location>
    </subcellularLocation>
</comment>